<feature type="transmembrane region" description="Helical" evidence="2">
    <location>
        <begin position="263"/>
        <end position="283"/>
    </location>
</feature>
<feature type="coiled-coil region" evidence="1">
    <location>
        <begin position="280"/>
        <end position="321"/>
    </location>
</feature>
<proteinExistence type="predicted"/>
<dbReference type="EMBL" id="BGZN01000116">
    <property type="protein sequence ID" value="GBR74964.1"/>
    <property type="molecule type" value="Genomic_DNA"/>
</dbReference>
<evidence type="ECO:0000313" key="3">
    <source>
        <dbReference type="EMBL" id="GBR74964.1"/>
    </source>
</evidence>
<keyword evidence="1" id="KW-0175">Coiled coil</keyword>
<keyword evidence="2" id="KW-1133">Transmembrane helix</keyword>
<organism evidence="3 4">
    <name type="scientific">Termititenax aidoneus</name>
    <dbReference type="NCBI Taxonomy" id="2218524"/>
    <lineage>
        <taxon>Bacteria</taxon>
        <taxon>Bacillati</taxon>
        <taxon>Candidatus Margulisiibacteriota</taxon>
        <taxon>Candidatus Termititenacia</taxon>
        <taxon>Candidatus Termititenacales</taxon>
        <taxon>Candidatus Termititenacaceae</taxon>
        <taxon>Candidatus Termititenax</taxon>
    </lineage>
</organism>
<keyword evidence="2" id="KW-0472">Membrane</keyword>
<sequence length="616" mass="66761">MVDKQANVDVNVREGKTNGKAVDSLSKLAQNFLAIKQAAQAVWSGVKNLISAFQEQEKASAKLTQALKNQGIYTEKTQKEIEDYSSALQQASLFGDELITNVQAGLVTVGLQGDELQRVTQATLDFAAATGMDLVSAGKLMEKAMSGNLSMLSRYGIQAKTTADAIQQLEGRYGGMAQAIANTPTGKLVQLANNFGDFKEMLGQTIITAIEPFVAVLNKLFVAFGSAPTFIKSFIGIITVLLITVAGAIPVLGAFGIALSAAIWPITLAVGAVALLGAGYVALKNDADLSKKSIEELNDAIEAEKEKIEKYKDYLESNKKALKWSPGTQHLKDQVEGYESAITTSEKRIIQIQETIDEKALEENRAKLTAERAERQRQEIEAEQQKQEVLKEMAAVKNEQDAEQAASDFEKLTEQKQNEIDLASLTYEQIKLLADKNSKFKEELEKRDLENTKKINEQRLNNFKDTLAFMSQGMQSSSKEVFAIGKASAIAQATISTYEAVGKALASAPPPFNFALGAAALAVGLDNVARINQTQMQLAEGGTFTAMQPTFGQLGGQPIEFGEAGAEQVTFQPLENGNDSGEGQKCYIVIEGSSGDTLIEALYYKTKDWERRSGLS</sequence>
<dbReference type="Proteomes" id="UP000269352">
    <property type="component" value="Unassembled WGS sequence"/>
</dbReference>
<evidence type="ECO:0000313" key="4">
    <source>
        <dbReference type="Proteomes" id="UP000269352"/>
    </source>
</evidence>
<accession>A0A388TDZ9</accession>
<feature type="transmembrane region" description="Helical" evidence="2">
    <location>
        <begin position="234"/>
        <end position="257"/>
    </location>
</feature>
<feature type="transmembrane region" description="Helical" evidence="2">
    <location>
        <begin position="201"/>
        <end position="222"/>
    </location>
</feature>
<evidence type="ECO:0000256" key="1">
    <source>
        <dbReference type="SAM" id="Coils"/>
    </source>
</evidence>
<protein>
    <submittedName>
        <fullName evidence="3">Phage tail tape measure protein</fullName>
    </submittedName>
</protein>
<evidence type="ECO:0000256" key="2">
    <source>
        <dbReference type="SAM" id="Phobius"/>
    </source>
</evidence>
<keyword evidence="2" id="KW-0812">Transmembrane</keyword>
<name>A0A388TDZ9_TERA1</name>
<feature type="coiled-coil region" evidence="1">
    <location>
        <begin position="356"/>
        <end position="415"/>
    </location>
</feature>
<keyword evidence="4" id="KW-1185">Reference proteome</keyword>
<gene>
    <name evidence="3" type="ORF">NO1_2046</name>
</gene>
<comment type="caution">
    <text evidence="3">The sequence shown here is derived from an EMBL/GenBank/DDBJ whole genome shotgun (WGS) entry which is preliminary data.</text>
</comment>
<reference evidence="3 4" key="1">
    <citation type="journal article" date="2019" name="ISME J.">
        <title>Genome analyses of uncultured TG2/ZB3 bacteria in 'Margulisbacteria' specifically attached to ectosymbiotic spirochetes of protists in the termite gut.</title>
        <authorList>
            <person name="Utami Y.D."/>
            <person name="Kuwahara H."/>
            <person name="Igai K."/>
            <person name="Murakami T."/>
            <person name="Sugaya K."/>
            <person name="Morikawa T."/>
            <person name="Nagura Y."/>
            <person name="Yuki M."/>
            <person name="Deevong P."/>
            <person name="Inoue T."/>
            <person name="Kihara K."/>
            <person name="Lo N."/>
            <person name="Yamada A."/>
            <person name="Ohkuma M."/>
            <person name="Hongoh Y."/>
        </authorList>
    </citation>
    <scope>NUCLEOTIDE SEQUENCE [LARGE SCALE GENOMIC DNA]</scope>
    <source>
        <strain evidence="3">NkOx7-01</strain>
    </source>
</reference>
<dbReference type="AlphaFoldDB" id="A0A388TDZ9"/>